<dbReference type="Pfam" id="PF01565">
    <property type="entry name" value="FAD_binding_4"/>
    <property type="match status" value="1"/>
</dbReference>
<comment type="caution">
    <text evidence="7">The sequence shown here is derived from an EMBL/GenBank/DDBJ whole genome shotgun (WGS) entry which is preliminary data.</text>
</comment>
<dbReference type="GO" id="GO:0071949">
    <property type="term" value="F:FAD binding"/>
    <property type="evidence" value="ECO:0007669"/>
    <property type="project" value="InterPro"/>
</dbReference>
<name>A0A5C7DRW3_9BACT</name>
<evidence type="ECO:0000256" key="1">
    <source>
        <dbReference type="ARBA" id="ARBA00001974"/>
    </source>
</evidence>
<dbReference type="GO" id="GO:0016491">
    <property type="term" value="F:oxidoreductase activity"/>
    <property type="evidence" value="ECO:0007669"/>
    <property type="project" value="UniProtKB-KW"/>
</dbReference>
<dbReference type="InterPro" id="IPR016164">
    <property type="entry name" value="FAD-linked_Oxase-like_C"/>
</dbReference>
<dbReference type="InterPro" id="IPR016169">
    <property type="entry name" value="FAD-bd_PCMH_sub2"/>
</dbReference>
<dbReference type="InterPro" id="IPR016166">
    <property type="entry name" value="FAD-bd_PCMH"/>
</dbReference>
<proteinExistence type="inferred from homology"/>
<dbReference type="PANTHER" id="PTHR42934">
    <property type="entry name" value="GLYCOLATE OXIDASE SUBUNIT GLCD"/>
    <property type="match status" value="1"/>
</dbReference>
<evidence type="ECO:0000313" key="8">
    <source>
        <dbReference type="Proteomes" id="UP000321629"/>
    </source>
</evidence>
<dbReference type="SUPFAM" id="SSF56176">
    <property type="entry name" value="FAD-binding/transporter-associated domain-like"/>
    <property type="match status" value="1"/>
</dbReference>
<comment type="similarity">
    <text evidence="2">Belongs to the FAD-binding oxidoreductase/transferase type 4 family.</text>
</comment>
<dbReference type="PROSITE" id="PS51387">
    <property type="entry name" value="FAD_PCMH"/>
    <property type="match status" value="1"/>
</dbReference>
<dbReference type="Proteomes" id="UP000321629">
    <property type="component" value="Unassembled WGS sequence"/>
</dbReference>
<dbReference type="AlphaFoldDB" id="A0A5C7DRW3"/>
<dbReference type="InterPro" id="IPR051914">
    <property type="entry name" value="FAD-linked_OxidoTrans_Type4"/>
</dbReference>
<dbReference type="Pfam" id="PF02913">
    <property type="entry name" value="FAD-oxidase_C"/>
    <property type="match status" value="1"/>
</dbReference>
<evidence type="ECO:0000256" key="4">
    <source>
        <dbReference type="ARBA" id="ARBA00022827"/>
    </source>
</evidence>
<dbReference type="RefSeq" id="WP_147555134.1">
    <property type="nucleotide sequence ID" value="NZ_VOWJ01000014.1"/>
</dbReference>
<feature type="domain" description="FAD-binding PCMH-type" evidence="6">
    <location>
        <begin position="35"/>
        <end position="215"/>
    </location>
</feature>
<dbReference type="Gene3D" id="1.10.45.10">
    <property type="entry name" value="Vanillyl-alcohol Oxidase, Chain A, domain 4"/>
    <property type="match status" value="1"/>
</dbReference>
<evidence type="ECO:0000256" key="2">
    <source>
        <dbReference type="ARBA" id="ARBA00008000"/>
    </source>
</evidence>
<keyword evidence="3" id="KW-0285">Flavoprotein</keyword>
<dbReference type="Gene3D" id="3.30.70.2740">
    <property type="match status" value="1"/>
</dbReference>
<gene>
    <name evidence="7" type="ORF">FPD38_02035</name>
</gene>
<dbReference type="FunFam" id="1.10.45.10:FF:000001">
    <property type="entry name" value="D-lactate dehydrogenase mitochondrial"/>
    <property type="match status" value="1"/>
</dbReference>
<sequence>MQEKHKIFFQNLLGNDNAFFDEVHKRAYSYDATKKHYLPDGVLFPRNEEDVSQILRYCNEEKIIIIPRGSGSGFTGGALAVNGGLVLSFEKHMNKILEIDLENLVAVVEPGVINANLQKALSEFGLFYPPDPASMEYSSIGGNVSENAGGMRAAKYGITKDYVMALRAVLPNGEVIKAGKKTIKDVAGYNLAGILIASEGSLAVLTQITLKLVALPKFKKTAMGIFDSIDDAMNAVYKTLSKGVTPVSMEFLDQLSIQALEYKFNKGLPTDAGAILIADVDGNVEEAIKADLQILEQSFLEFRAREFKVAKNEQEAADIWFARRNCSQSITMYGNLKLNEDITVPRSKLPELLKGIDQISKKYGFKIPCFGHTGDGNVHTNVMVSDKNNPDLVKKGYKAVEEVFKLTISLGGTLSGEHGIGLSKAPFMKLAFSEAEMELMRNIKKAFDPNNILNPFKMGL</sequence>
<accession>A0A5C7DRW3</accession>
<dbReference type="InterPro" id="IPR016171">
    <property type="entry name" value="Vanillyl_alc_oxidase_C-sub2"/>
</dbReference>
<evidence type="ECO:0000256" key="3">
    <source>
        <dbReference type="ARBA" id="ARBA00022630"/>
    </source>
</evidence>
<evidence type="ECO:0000313" key="7">
    <source>
        <dbReference type="EMBL" id="TXE89061.1"/>
    </source>
</evidence>
<dbReference type="InterPro" id="IPR006094">
    <property type="entry name" value="Oxid_FAD_bind_N"/>
</dbReference>
<organism evidence="7 8">
    <name type="scientific">Campylobacter volucris</name>
    <dbReference type="NCBI Taxonomy" id="1031542"/>
    <lineage>
        <taxon>Bacteria</taxon>
        <taxon>Pseudomonadati</taxon>
        <taxon>Campylobacterota</taxon>
        <taxon>Epsilonproteobacteria</taxon>
        <taxon>Campylobacterales</taxon>
        <taxon>Campylobacteraceae</taxon>
        <taxon>Campylobacter</taxon>
    </lineage>
</organism>
<keyword evidence="4" id="KW-0274">FAD</keyword>
<dbReference type="InterPro" id="IPR036318">
    <property type="entry name" value="FAD-bd_PCMH-like_sf"/>
</dbReference>
<comment type="cofactor">
    <cofactor evidence="1">
        <name>FAD</name>
        <dbReference type="ChEBI" id="CHEBI:57692"/>
    </cofactor>
</comment>
<dbReference type="PANTHER" id="PTHR42934:SF2">
    <property type="entry name" value="GLYCOLATE OXIDASE SUBUNIT GLCD"/>
    <property type="match status" value="1"/>
</dbReference>
<evidence type="ECO:0000259" key="6">
    <source>
        <dbReference type="PROSITE" id="PS51387"/>
    </source>
</evidence>
<dbReference type="Gene3D" id="3.30.465.10">
    <property type="match status" value="1"/>
</dbReference>
<keyword evidence="5" id="KW-0560">Oxidoreductase</keyword>
<dbReference type="EMBL" id="VOWJ01000014">
    <property type="protein sequence ID" value="TXE89061.1"/>
    <property type="molecule type" value="Genomic_DNA"/>
</dbReference>
<evidence type="ECO:0000256" key="5">
    <source>
        <dbReference type="ARBA" id="ARBA00023002"/>
    </source>
</evidence>
<dbReference type="SUPFAM" id="SSF55103">
    <property type="entry name" value="FAD-linked oxidases, C-terminal domain"/>
    <property type="match status" value="1"/>
</dbReference>
<protein>
    <submittedName>
        <fullName evidence="7">FAD-binding protein</fullName>
    </submittedName>
</protein>
<reference evidence="7 8" key="1">
    <citation type="submission" date="2019-07" db="EMBL/GenBank/DDBJ databases">
        <title>Rapid identification of Enteric Bacteria from Whole Genome Sequences (WGS) using Average Nucleotide Identity (ANI).</title>
        <authorList>
            <person name="Lane C."/>
        </authorList>
    </citation>
    <scope>NUCLEOTIDE SEQUENCE [LARGE SCALE GENOMIC DNA]</scope>
    <source>
        <strain evidence="7 8">2016D-0084</strain>
    </source>
</reference>
<dbReference type="InterPro" id="IPR004113">
    <property type="entry name" value="FAD-bd_oxidored_4_C"/>
</dbReference>
<dbReference type="FunFam" id="3.30.70.2740:FF:000001">
    <property type="entry name" value="D-lactate dehydrogenase mitochondrial"/>
    <property type="match status" value="1"/>
</dbReference>